<dbReference type="PANTHER" id="PTHR21320">
    <property type="entry name" value="CYTOCHROME C OXIDASE ASSEMBLY PROTEIN COX11-RELATED"/>
    <property type="match status" value="1"/>
</dbReference>
<dbReference type="Pfam" id="PF04442">
    <property type="entry name" value="CtaG_Cox11"/>
    <property type="match status" value="1"/>
</dbReference>
<evidence type="ECO:0000256" key="3">
    <source>
        <dbReference type="ARBA" id="ARBA00022692"/>
    </source>
</evidence>
<proteinExistence type="inferred from homology"/>
<dbReference type="InterPro" id="IPR023471">
    <property type="entry name" value="CtaG/Cox11_dom_sf"/>
</dbReference>
<dbReference type="GO" id="GO:0016020">
    <property type="term" value="C:membrane"/>
    <property type="evidence" value="ECO:0007669"/>
    <property type="project" value="UniProtKB-SubCell"/>
</dbReference>
<dbReference type="HAMAP" id="MF_00155">
    <property type="entry name" value="CtaG"/>
    <property type="match status" value="1"/>
</dbReference>
<dbReference type="InterPro" id="IPR007533">
    <property type="entry name" value="Cyt_c_oxidase_assmbl_CtaG"/>
</dbReference>
<evidence type="ECO:0000256" key="1">
    <source>
        <dbReference type="ARBA" id="ARBA00004007"/>
    </source>
</evidence>
<dbReference type="FunFam" id="2.60.370.10:FF:000001">
    <property type="entry name" value="COX11 cytochrome c oxidase assembly homolog"/>
    <property type="match status" value="1"/>
</dbReference>
<dbReference type="Gene3D" id="2.60.370.10">
    <property type="entry name" value="Ctag/Cox11"/>
    <property type="match status" value="1"/>
</dbReference>
<comment type="subcellular location">
    <subcellularLocation>
        <location evidence="2">Membrane</location>
        <topology evidence="2">Single-pass membrane protein</topology>
    </subcellularLocation>
</comment>
<dbReference type="PIRSF" id="PIRSF005413">
    <property type="entry name" value="COX11"/>
    <property type="match status" value="1"/>
</dbReference>
<dbReference type="GO" id="GO:0005507">
    <property type="term" value="F:copper ion binding"/>
    <property type="evidence" value="ECO:0007669"/>
    <property type="project" value="InterPro"/>
</dbReference>
<evidence type="ECO:0000256" key="4">
    <source>
        <dbReference type="ARBA" id="ARBA00022989"/>
    </source>
</evidence>
<evidence type="ECO:0000256" key="5">
    <source>
        <dbReference type="ARBA" id="ARBA00023136"/>
    </source>
</evidence>
<dbReference type="SUPFAM" id="SSF110111">
    <property type="entry name" value="Ctag/Cox11"/>
    <property type="match status" value="1"/>
</dbReference>
<dbReference type="NCBIfam" id="NF003465">
    <property type="entry name" value="PRK05089.1"/>
    <property type="match status" value="1"/>
</dbReference>
<accession>A0A3B0X5R7</accession>
<dbReference type="GO" id="GO:0005739">
    <property type="term" value="C:mitochondrion"/>
    <property type="evidence" value="ECO:0007669"/>
    <property type="project" value="UniProtKB-ARBA"/>
</dbReference>
<feature type="transmembrane region" description="Helical" evidence="6">
    <location>
        <begin position="21"/>
        <end position="39"/>
    </location>
</feature>
<dbReference type="PANTHER" id="PTHR21320:SF3">
    <property type="entry name" value="CYTOCHROME C OXIDASE ASSEMBLY PROTEIN COX11, MITOCHONDRIAL-RELATED"/>
    <property type="match status" value="1"/>
</dbReference>
<name>A0A3B0X5R7_9ZZZZ</name>
<evidence type="ECO:0000313" key="7">
    <source>
        <dbReference type="EMBL" id="VAW59723.1"/>
    </source>
</evidence>
<dbReference type="EMBL" id="UOFG01000093">
    <property type="protein sequence ID" value="VAW59723.1"/>
    <property type="molecule type" value="Genomic_DNA"/>
</dbReference>
<keyword evidence="4 6" id="KW-1133">Transmembrane helix</keyword>
<protein>
    <submittedName>
        <fullName evidence="7">Cytochrome oxidase biogenesis protein Cox11-CtaG, copper delivery to Cox1</fullName>
    </submittedName>
</protein>
<evidence type="ECO:0000256" key="2">
    <source>
        <dbReference type="ARBA" id="ARBA00004167"/>
    </source>
</evidence>
<evidence type="ECO:0000256" key="6">
    <source>
        <dbReference type="SAM" id="Phobius"/>
    </source>
</evidence>
<dbReference type="AlphaFoldDB" id="A0A3B0X5R7"/>
<gene>
    <name evidence="7" type="ORF">MNBD_GAMMA11-2089</name>
</gene>
<reference evidence="7" key="1">
    <citation type="submission" date="2018-06" db="EMBL/GenBank/DDBJ databases">
        <authorList>
            <person name="Zhirakovskaya E."/>
        </authorList>
    </citation>
    <scope>NUCLEOTIDE SEQUENCE</scope>
</reference>
<comment type="function">
    <text evidence="1">Exerts its effect at some terminal stage of cytochrome c oxidase synthesis, probably by being involved in the insertion of the copper B into subunit I.</text>
</comment>
<organism evidence="7">
    <name type="scientific">hydrothermal vent metagenome</name>
    <dbReference type="NCBI Taxonomy" id="652676"/>
    <lineage>
        <taxon>unclassified sequences</taxon>
        <taxon>metagenomes</taxon>
        <taxon>ecological metagenomes</taxon>
    </lineage>
</organism>
<sequence>MTMQTENKPLQPTTRRIIGKLVLLVVVMFGFGFALVPLYDVFCDVTGLNGKTGGKVNFTSAPVVDEKRLVKVTFLASLNESMPWKFRPQQTSVEVHPGQPTTITYIAKNNASYTITGQAVPSVAPGLAAAYFQKTECFCFTQQALKPGEEKVMPVTFIVDSQLPEDMNELTLSYTFFISKKDNQEAPSSLAHNQDHKL</sequence>
<keyword evidence="5 6" id="KW-0472">Membrane</keyword>
<keyword evidence="3 6" id="KW-0812">Transmembrane</keyword>